<protein>
    <submittedName>
        <fullName evidence="1">Glycosyltransferase</fullName>
    </submittedName>
</protein>
<dbReference type="EMBL" id="WPIK01000026">
    <property type="protein sequence ID" value="MVN23450.1"/>
    <property type="molecule type" value="Genomic_DNA"/>
</dbReference>
<dbReference type="AlphaFoldDB" id="A0A7K1T2C0"/>
<accession>A0A7K1T2C0</accession>
<dbReference type="SUPFAM" id="SSF53448">
    <property type="entry name" value="Nucleotide-diphospho-sugar transferases"/>
    <property type="match status" value="1"/>
</dbReference>
<keyword evidence="2" id="KW-1185">Reference proteome</keyword>
<organism evidence="1 2">
    <name type="scientific">Mucilaginibacter arboris</name>
    <dbReference type="NCBI Taxonomy" id="2682090"/>
    <lineage>
        <taxon>Bacteria</taxon>
        <taxon>Pseudomonadati</taxon>
        <taxon>Bacteroidota</taxon>
        <taxon>Sphingobacteriia</taxon>
        <taxon>Sphingobacteriales</taxon>
        <taxon>Sphingobacteriaceae</taxon>
        <taxon>Mucilaginibacter</taxon>
    </lineage>
</organism>
<name>A0A7K1T2C0_9SPHI</name>
<keyword evidence="1" id="KW-0808">Transferase</keyword>
<dbReference type="GO" id="GO:0016740">
    <property type="term" value="F:transferase activity"/>
    <property type="evidence" value="ECO:0007669"/>
    <property type="project" value="UniProtKB-KW"/>
</dbReference>
<reference evidence="1 2" key="1">
    <citation type="submission" date="2019-12" db="EMBL/GenBank/DDBJ databases">
        <title>Mucilaginibacter sp. HMF7410 genome sequencing and assembly.</title>
        <authorList>
            <person name="Kang H."/>
            <person name="Cha I."/>
            <person name="Kim H."/>
            <person name="Joh K."/>
        </authorList>
    </citation>
    <scope>NUCLEOTIDE SEQUENCE [LARGE SCALE GENOMIC DNA]</scope>
    <source>
        <strain evidence="1 2">HMF7410</strain>
    </source>
</reference>
<dbReference type="Gene3D" id="3.90.550.10">
    <property type="entry name" value="Spore Coat Polysaccharide Biosynthesis Protein SpsA, Chain A"/>
    <property type="match status" value="1"/>
</dbReference>
<sequence>MEKTIIGVFCYKRAAKLKASMEALLKNPECASLDIIFFADGYKGDKDKQGVLETRAYIDSLTGFKNVYKHYRDRNFSTGPNFHTGLTYLSNNYDRFVIVEDDLVVTPNYVKYLLDGLDFYKNEKSVFCVTGFCFPLKIKNYPYDSIIANRFCSYGWASWSDRVKNVIWDKEGLSNLIKTSPNFKSRLNKEGMDLYRMVKKEIAGIISTWDIQMQVHVSEHRLKVVYPIISKGTNIGFDQESTNTFGIDYLQTPQDPGIKREFKFCGVDVIEPNLQKQLKKPYGLPALATRKIINNIIKFGSRFRKSN</sequence>
<evidence type="ECO:0000313" key="1">
    <source>
        <dbReference type="EMBL" id="MVN23450.1"/>
    </source>
</evidence>
<proteinExistence type="predicted"/>
<dbReference type="RefSeq" id="WP_157569696.1">
    <property type="nucleotide sequence ID" value="NZ_WPIK01000026.1"/>
</dbReference>
<evidence type="ECO:0000313" key="2">
    <source>
        <dbReference type="Proteomes" id="UP000462014"/>
    </source>
</evidence>
<gene>
    <name evidence="1" type="ORF">GO621_18155</name>
</gene>
<comment type="caution">
    <text evidence="1">The sequence shown here is derived from an EMBL/GenBank/DDBJ whole genome shotgun (WGS) entry which is preliminary data.</text>
</comment>
<dbReference type="InterPro" id="IPR029044">
    <property type="entry name" value="Nucleotide-diphossugar_trans"/>
</dbReference>
<dbReference type="Proteomes" id="UP000462014">
    <property type="component" value="Unassembled WGS sequence"/>
</dbReference>